<organism evidence="3 4">
    <name type="scientific">Hansschlegelia zhihuaiae</name>
    <dbReference type="NCBI Taxonomy" id="405005"/>
    <lineage>
        <taxon>Bacteria</taxon>
        <taxon>Pseudomonadati</taxon>
        <taxon>Pseudomonadota</taxon>
        <taxon>Alphaproteobacteria</taxon>
        <taxon>Hyphomicrobiales</taxon>
        <taxon>Methylopilaceae</taxon>
        <taxon>Hansschlegelia</taxon>
    </lineage>
</organism>
<gene>
    <name evidence="3" type="ORF">EK403_05920</name>
</gene>
<reference evidence="3 4" key="1">
    <citation type="submission" date="2018-12" db="EMBL/GenBank/DDBJ databases">
        <title>bacterium Hansschlegelia zhihuaiae S113.</title>
        <authorList>
            <person name="He J."/>
        </authorList>
    </citation>
    <scope>NUCLEOTIDE SEQUENCE [LARGE SCALE GENOMIC DNA]</scope>
    <source>
        <strain evidence="3 4">S 113</strain>
    </source>
</reference>
<accession>A0A4Q0MMR2</accession>
<protein>
    <submittedName>
        <fullName evidence="3">Uncharacterized protein</fullName>
    </submittedName>
</protein>
<proteinExistence type="predicted"/>
<feature type="compositionally biased region" description="Polar residues" evidence="1">
    <location>
        <begin position="61"/>
        <end position="77"/>
    </location>
</feature>
<feature type="signal peptide" evidence="2">
    <location>
        <begin position="1"/>
        <end position="20"/>
    </location>
</feature>
<keyword evidence="2" id="KW-0732">Signal</keyword>
<feature type="chain" id="PRO_5020433047" evidence="2">
    <location>
        <begin position="21"/>
        <end position="98"/>
    </location>
</feature>
<sequence>MRKMLLAASILSLAAGGAMAQTTPSTSDKPGAAGQNSTTDPKQTSPGATGAMQNEAGGVATSPQDVQKQGTGATTPQAKGDSGAAGKTTGGGGDEKPK</sequence>
<evidence type="ECO:0000313" key="4">
    <source>
        <dbReference type="Proteomes" id="UP000289708"/>
    </source>
</evidence>
<keyword evidence="4" id="KW-1185">Reference proteome</keyword>
<comment type="caution">
    <text evidence="3">The sequence shown here is derived from an EMBL/GenBank/DDBJ whole genome shotgun (WGS) entry which is preliminary data.</text>
</comment>
<dbReference type="Proteomes" id="UP000289708">
    <property type="component" value="Unassembled WGS sequence"/>
</dbReference>
<evidence type="ECO:0000256" key="2">
    <source>
        <dbReference type="SAM" id="SignalP"/>
    </source>
</evidence>
<name>A0A4Q0MMR2_9HYPH</name>
<dbReference type="AlphaFoldDB" id="A0A4Q0MMR2"/>
<feature type="compositionally biased region" description="Polar residues" evidence="1">
    <location>
        <begin position="21"/>
        <end position="47"/>
    </location>
</feature>
<feature type="region of interest" description="Disordered" evidence="1">
    <location>
        <begin position="16"/>
        <end position="98"/>
    </location>
</feature>
<dbReference type="OrthoDB" id="8456028at2"/>
<dbReference type="RefSeq" id="WP_128776584.1">
    <property type="nucleotide sequence ID" value="NZ_RYFI01000004.1"/>
</dbReference>
<evidence type="ECO:0000256" key="1">
    <source>
        <dbReference type="SAM" id="MobiDB-lite"/>
    </source>
</evidence>
<dbReference type="EMBL" id="RYFI01000004">
    <property type="protein sequence ID" value="RXF74359.1"/>
    <property type="molecule type" value="Genomic_DNA"/>
</dbReference>
<evidence type="ECO:0000313" key="3">
    <source>
        <dbReference type="EMBL" id="RXF74359.1"/>
    </source>
</evidence>